<dbReference type="PANTHER" id="PTHR40389">
    <property type="entry name" value="ENDOGENOUS RETROVIRUS GROUP K MEMBER 24 GAG POLYPROTEIN-RELATED"/>
    <property type="match status" value="1"/>
</dbReference>
<dbReference type="InterPro" id="IPR045345">
    <property type="entry name" value="Gag_p24_C"/>
</dbReference>
<dbReference type="EMBL" id="SWJQ01002213">
    <property type="protein sequence ID" value="TRZ06756.1"/>
    <property type="molecule type" value="Genomic_DNA"/>
</dbReference>
<dbReference type="InterPro" id="IPR008916">
    <property type="entry name" value="Retrov_capsid_C"/>
</dbReference>
<dbReference type="Gene3D" id="1.10.1200.30">
    <property type="match status" value="1"/>
</dbReference>
<dbReference type="PANTHER" id="PTHR40389:SF3">
    <property type="entry name" value="IGE-BINDING PROTEIN"/>
    <property type="match status" value="1"/>
</dbReference>
<evidence type="ECO:0000313" key="2">
    <source>
        <dbReference type="EMBL" id="TRZ06756.1"/>
    </source>
</evidence>
<feature type="domain" description="Retroviral nucleocapsid Gag protein p24 C-terminal" evidence="1">
    <location>
        <begin position="97"/>
        <end position="167"/>
    </location>
</feature>
<organism evidence="2 3">
    <name type="scientific">Zosterops borbonicus</name>
    <dbReference type="NCBI Taxonomy" id="364589"/>
    <lineage>
        <taxon>Eukaryota</taxon>
        <taxon>Metazoa</taxon>
        <taxon>Chordata</taxon>
        <taxon>Craniata</taxon>
        <taxon>Vertebrata</taxon>
        <taxon>Euteleostomi</taxon>
        <taxon>Archelosauria</taxon>
        <taxon>Archosauria</taxon>
        <taxon>Dinosauria</taxon>
        <taxon>Saurischia</taxon>
        <taxon>Theropoda</taxon>
        <taxon>Coelurosauria</taxon>
        <taxon>Aves</taxon>
        <taxon>Neognathae</taxon>
        <taxon>Neoaves</taxon>
        <taxon>Telluraves</taxon>
        <taxon>Australaves</taxon>
        <taxon>Passeriformes</taxon>
        <taxon>Sylvioidea</taxon>
        <taxon>Zosteropidae</taxon>
        <taxon>Zosterops</taxon>
    </lineage>
</organism>
<dbReference type="InterPro" id="IPR050195">
    <property type="entry name" value="Primate_lentivir_Gag_pol-like"/>
</dbReference>
<proteinExistence type="predicted"/>
<dbReference type="InterPro" id="IPR008919">
    <property type="entry name" value="Retrov_capsid_N"/>
</dbReference>
<evidence type="ECO:0000313" key="3">
    <source>
        <dbReference type="Proteomes" id="UP000796761"/>
    </source>
</evidence>
<keyword evidence="3" id="KW-1185">Reference proteome</keyword>
<dbReference type="AlphaFoldDB" id="A0A8K1FYG7"/>
<dbReference type="Gene3D" id="1.10.375.10">
    <property type="entry name" value="Human Immunodeficiency Virus Type 1 Capsid Protein"/>
    <property type="match status" value="1"/>
</dbReference>
<comment type="caution">
    <text evidence="2">The sequence shown here is derived from an EMBL/GenBank/DDBJ whole genome shotgun (WGS) entry which is preliminary data.</text>
</comment>
<evidence type="ECO:0000259" key="1">
    <source>
        <dbReference type="Pfam" id="PF19317"/>
    </source>
</evidence>
<dbReference type="Proteomes" id="UP000796761">
    <property type="component" value="Unassembled WGS sequence"/>
</dbReference>
<sequence>MSGDRASEATEMHLGTGKKPVQFTVFEDNWRQMAERTAAENMRFPPYDPRFAAGVDILMELGVHSNPDAQARWDPQLIKQGQKIDIGAILKTIETAATKTQYVKITQSLEEPFLQFVEKIAAALEKHIGDDNVRQLLCKQLAKGNANADCSKIIEALPRDPSLTDMV</sequence>
<dbReference type="OrthoDB" id="9398474at2759"/>
<dbReference type="GO" id="GO:0016032">
    <property type="term" value="P:viral process"/>
    <property type="evidence" value="ECO:0007669"/>
    <property type="project" value="InterPro"/>
</dbReference>
<accession>A0A8K1FYG7</accession>
<dbReference type="SUPFAM" id="SSF47353">
    <property type="entry name" value="Retrovirus capsid dimerization domain-like"/>
    <property type="match status" value="1"/>
</dbReference>
<dbReference type="Pfam" id="PF19317">
    <property type="entry name" value="Gag_p24_C"/>
    <property type="match status" value="1"/>
</dbReference>
<name>A0A8K1FYG7_9PASS</name>
<dbReference type="Pfam" id="PF00607">
    <property type="entry name" value="Gag_p24"/>
    <property type="match status" value="1"/>
</dbReference>
<gene>
    <name evidence="2" type="ORF">HGM15179_020352</name>
</gene>
<reference evidence="2" key="1">
    <citation type="submission" date="2019-04" db="EMBL/GenBank/DDBJ databases">
        <title>Genome assembly of Zosterops borbonicus 15179.</title>
        <authorList>
            <person name="Leroy T."/>
            <person name="Anselmetti Y."/>
            <person name="Tilak M.-K."/>
            <person name="Nabholz B."/>
        </authorList>
    </citation>
    <scope>NUCLEOTIDE SEQUENCE</scope>
    <source>
        <strain evidence="2">HGM_15179</strain>
        <tissue evidence="2">Muscle</tissue>
    </source>
</reference>
<protein>
    <recommendedName>
        <fullName evidence="1">Retroviral nucleocapsid Gag protein p24 C-terminal domain-containing protein</fullName>
    </recommendedName>
</protein>